<dbReference type="AlphaFoldDB" id="A0AA86SKM1"/>
<organism evidence="1 2">
    <name type="scientific">Sphenostylis stenocarpa</name>
    <dbReference type="NCBI Taxonomy" id="92480"/>
    <lineage>
        <taxon>Eukaryota</taxon>
        <taxon>Viridiplantae</taxon>
        <taxon>Streptophyta</taxon>
        <taxon>Embryophyta</taxon>
        <taxon>Tracheophyta</taxon>
        <taxon>Spermatophyta</taxon>
        <taxon>Magnoliopsida</taxon>
        <taxon>eudicotyledons</taxon>
        <taxon>Gunneridae</taxon>
        <taxon>Pentapetalae</taxon>
        <taxon>rosids</taxon>
        <taxon>fabids</taxon>
        <taxon>Fabales</taxon>
        <taxon>Fabaceae</taxon>
        <taxon>Papilionoideae</taxon>
        <taxon>50 kb inversion clade</taxon>
        <taxon>NPAAA clade</taxon>
        <taxon>indigoferoid/millettioid clade</taxon>
        <taxon>Phaseoleae</taxon>
        <taxon>Sphenostylis</taxon>
    </lineage>
</organism>
<dbReference type="Proteomes" id="UP001189624">
    <property type="component" value="Chromosome 4"/>
</dbReference>
<evidence type="ECO:0000313" key="2">
    <source>
        <dbReference type="Proteomes" id="UP001189624"/>
    </source>
</evidence>
<gene>
    <name evidence="1" type="ORF">AYBTSS11_LOCUS15684</name>
</gene>
<evidence type="ECO:0000313" key="1">
    <source>
        <dbReference type="EMBL" id="CAJ1953170.1"/>
    </source>
</evidence>
<proteinExistence type="predicted"/>
<dbReference type="EMBL" id="OY731401">
    <property type="protein sequence ID" value="CAJ1953170.1"/>
    <property type="molecule type" value="Genomic_DNA"/>
</dbReference>
<sequence>MEPSALREEDRFFGLEIRHAILVDQVLLAETFIMTRSVTAEQESKRITHACFS</sequence>
<keyword evidence="2" id="KW-1185">Reference proteome</keyword>
<dbReference type="Gramene" id="rna-AYBTSS11_LOCUS15684">
    <property type="protein sequence ID" value="CAJ1953170.1"/>
    <property type="gene ID" value="gene-AYBTSS11_LOCUS15684"/>
</dbReference>
<reference evidence="1" key="1">
    <citation type="submission" date="2023-10" db="EMBL/GenBank/DDBJ databases">
        <authorList>
            <person name="Domelevo Entfellner J.-B."/>
        </authorList>
    </citation>
    <scope>NUCLEOTIDE SEQUENCE</scope>
</reference>
<protein>
    <submittedName>
        <fullName evidence="1">Uncharacterized protein</fullName>
    </submittedName>
</protein>
<name>A0AA86SKM1_9FABA</name>
<accession>A0AA86SKM1</accession>